<keyword evidence="1" id="KW-0238">DNA-binding</keyword>
<keyword evidence="5" id="KW-0614">Plasmid</keyword>
<dbReference type="KEGG" id="tmo:TMO_a0471"/>
<dbReference type="GO" id="GO:0006355">
    <property type="term" value="P:regulation of DNA-templated transcription"/>
    <property type="evidence" value="ECO:0007669"/>
    <property type="project" value="InterPro"/>
</dbReference>
<keyword evidence="6" id="KW-1185">Reference proteome</keyword>
<dbReference type="EMBL" id="CP003237">
    <property type="protein sequence ID" value="AFK55874.1"/>
    <property type="molecule type" value="Genomic_DNA"/>
</dbReference>
<dbReference type="PROSITE" id="PS50043">
    <property type="entry name" value="HTH_LUXR_2"/>
    <property type="match status" value="1"/>
</dbReference>
<dbReference type="HOGENOM" id="CLU_000445_90_4_5"/>
<protein>
    <submittedName>
        <fullName evidence="5">Two component transcriptional regulator</fullName>
    </submittedName>
</protein>
<dbReference type="Gene3D" id="3.40.50.2300">
    <property type="match status" value="1"/>
</dbReference>
<evidence type="ECO:0000256" key="2">
    <source>
        <dbReference type="PROSITE-ProRule" id="PRU00169"/>
    </source>
</evidence>
<evidence type="ECO:0000259" key="3">
    <source>
        <dbReference type="PROSITE" id="PS50043"/>
    </source>
</evidence>
<geneLocation type="plasmid" evidence="5 6">
    <name>pTM1</name>
</geneLocation>
<dbReference type="AlphaFoldDB" id="I3TSY6"/>
<dbReference type="InterPro" id="IPR001789">
    <property type="entry name" value="Sig_transdc_resp-reg_receiver"/>
</dbReference>
<dbReference type="InterPro" id="IPR036388">
    <property type="entry name" value="WH-like_DNA-bd_sf"/>
</dbReference>
<name>I3TSY6_TISMK</name>
<dbReference type="PROSITE" id="PS50110">
    <property type="entry name" value="RESPONSE_REGULATORY"/>
    <property type="match status" value="1"/>
</dbReference>
<proteinExistence type="predicted"/>
<accession>I3TSY6</accession>
<dbReference type="PATRIC" id="fig|1110502.3.peg.4122"/>
<dbReference type="PANTHER" id="PTHR43214">
    <property type="entry name" value="TWO-COMPONENT RESPONSE REGULATOR"/>
    <property type="match status" value="1"/>
</dbReference>
<dbReference type="PROSITE" id="PS00622">
    <property type="entry name" value="HTH_LUXR_1"/>
    <property type="match status" value="1"/>
</dbReference>
<dbReference type="Pfam" id="PF00196">
    <property type="entry name" value="GerE"/>
    <property type="match status" value="1"/>
</dbReference>
<evidence type="ECO:0000313" key="5">
    <source>
        <dbReference type="EMBL" id="AFK55874.1"/>
    </source>
</evidence>
<dbReference type="PANTHER" id="PTHR43214:SF44">
    <property type="entry name" value="TWO-COMPONENT RESPONSE REGULATOR"/>
    <property type="match status" value="1"/>
</dbReference>
<dbReference type="SUPFAM" id="SSF52172">
    <property type="entry name" value="CheY-like"/>
    <property type="match status" value="1"/>
</dbReference>
<evidence type="ECO:0000313" key="6">
    <source>
        <dbReference type="Proteomes" id="UP000005258"/>
    </source>
</evidence>
<dbReference type="Gene3D" id="1.10.10.10">
    <property type="entry name" value="Winged helix-like DNA-binding domain superfamily/Winged helix DNA-binding domain"/>
    <property type="match status" value="1"/>
</dbReference>
<dbReference type="InterPro" id="IPR011006">
    <property type="entry name" value="CheY-like_superfamily"/>
</dbReference>
<dbReference type="RefSeq" id="WP_014747551.1">
    <property type="nucleotide sequence ID" value="NC_017957.2"/>
</dbReference>
<gene>
    <name evidence="5" type="ordered locus">TMO_a0471</name>
</gene>
<dbReference type="GO" id="GO:0003677">
    <property type="term" value="F:DNA binding"/>
    <property type="evidence" value="ECO:0007669"/>
    <property type="project" value="UniProtKB-KW"/>
</dbReference>
<dbReference type="InterPro" id="IPR000792">
    <property type="entry name" value="Tscrpt_reg_LuxR_C"/>
</dbReference>
<organism evidence="5 6">
    <name type="scientific">Tistrella mobilis (strain KA081020-065)</name>
    <dbReference type="NCBI Taxonomy" id="1110502"/>
    <lineage>
        <taxon>Bacteria</taxon>
        <taxon>Pseudomonadati</taxon>
        <taxon>Pseudomonadota</taxon>
        <taxon>Alphaproteobacteria</taxon>
        <taxon>Geminicoccales</taxon>
        <taxon>Geminicoccaceae</taxon>
        <taxon>Tistrella</taxon>
    </lineage>
</organism>
<evidence type="ECO:0000256" key="1">
    <source>
        <dbReference type="ARBA" id="ARBA00023125"/>
    </source>
</evidence>
<dbReference type="PRINTS" id="PR00038">
    <property type="entry name" value="HTHLUXR"/>
</dbReference>
<feature type="domain" description="Response regulatory" evidence="4">
    <location>
        <begin position="9"/>
        <end position="125"/>
    </location>
</feature>
<dbReference type="Pfam" id="PF00072">
    <property type="entry name" value="Response_reg"/>
    <property type="match status" value="1"/>
</dbReference>
<evidence type="ECO:0000259" key="4">
    <source>
        <dbReference type="PROSITE" id="PS50110"/>
    </source>
</evidence>
<keyword evidence="2" id="KW-0597">Phosphoprotein</keyword>
<feature type="modified residue" description="4-aspartylphosphate" evidence="2">
    <location>
        <position position="58"/>
    </location>
</feature>
<reference evidence="5 6" key="1">
    <citation type="journal article" date="2012" name="J. Am. Chem. Soc.">
        <title>Bacterial biosynthesis and maturation of the didemnin anti-cancer agents.</title>
        <authorList>
            <person name="Xu Y."/>
            <person name="Kersten R.D."/>
            <person name="Nam S.J."/>
            <person name="Lu L."/>
            <person name="Al-Suwailem A.M."/>
            <person name="Zheng H."/>
            <person name="Fenical W."/>
            <person name="Dorrestein P.C."/>
            <person name="Moore B.S."/>
            <person name="Qian P.Y."/>
        </authorList>
    </citation>
    <scope>NUCLEOTIDE SEQUENCE [LARGE SCALE GENOMIC DNA]</scope>
    <source>
        <strain evidence="5 6">KA081020-065</strain>
    </source>
</reference>
<dbReference type="SUPFAM" id="SSF46894">
    <property type="entry name" value="C-terminal effector domain of the bipartite response regulators"/>
    <property type="match status" value="1"/>
</dbReference>
<dbReference type="SMART" id="SM00448">
    <property type="entry name" value="REC"/>
    <property type="match status" value="1"/>
</dbReference>
<dbReference type="CDD" id="cd06170">
    <property type="entry name" value="LuxR_C_like"/>
    <property type="match status" value="1"/>
</dbReference>
<dbReference type="InterPro" id="IPR039420">
    <property type="entry name" value="WalR-like"/>
</dbReference>
<dbReference type="InterPro" id="IPR016032">
    <property type="entry name" value="Sig_transdc_resp-reg_C-effctor"/>
</dbReference>
<sequence length="321" mass="33820">MMMTRPRDIVLVVDDRAETLALLTDAIEAAGLTVLVAAEGARALDLVERVTPDIVLMDAVMPGMDGFETCQRLKTRPHLAHVPVIFMTGLAETEHVVRGFAAGGVDYVPKPIVPDELIARIRTHLANARLAQSARAALDATGRHLLAVDGAARLLWSTPQAEARLAAAFPARCGGAGAGLPGRGQPGGSLPAGFRLGAEATAWLAVPGAAEAAPLTLAVEVGLPLCLALIGRLGPDEILLRLTEGREVRDEDLLREAFGLTAREAEVLLWVANGKANRMIAEILELGPRTVDKHVERIFAKLGVENRTAAAAAALKVLAGR</sequence>
<dbReference type="Proteomes" id="UP000005258">
    <property type="component" value="Plasmid pTM1"/>
</dbReference>
<dbReference type="GO" id="GO:0000160">
    <property type="term" value="P:phosphorelay signal transduction system"/>
    <property type="evidence" value="ECO:0007669"/>
    <property type="project" value="InterPro"/>
</dbReference>
<feature type="domain" description="HTH luxR-type" evidence="3">
    <location>
        <begin position="253"/>
        <end position="318"/>
    </location>
</feature>
<dbReference type="SMART" id="SM00421">
    <property type="entry name" value="HTH_LUXR"/>
    <property type="match status" value="1"/>
</dbReference>